<dbReference type="GeneTree" id="ENSGT01030000234590"/>
<evidence type="ECO:0000256" key="2">
    <source>
        <dbReference type="ARBA" id="ARBA00006193"/>
    </source>
</evidence>
<name>A0A8D0GJV6_SPHPU</name>
<evidence type="ECO:0000313" key="8">
    <source>
        <dbReference type="Proteomes" id="UP000694392"/>
    </source>
</evidence>
<evidence type="ECO:0000313" key="7">
    <source>
        <dbReference type="Ensembl" id="ENSSPUP00000009514.1"/>
    </source>
</evidence>
<keyword evidence="3 6" id="KW-0812">Transmembrane</keyword>
<feature type="transmembrane region" description="Helical" evidence="6">
    <location>
        <begin position="12"/>
        <end position="30"/>
    </location>
</feature>
<dbReference type="Proteomes" id="UP000694392">
    <property type="component" value="Unplaced"/>
</dbReference>
<protein>
    <submittedName>
        <fullName evidence="7">Transmembrane 4 L six family member 1</fullName>
    </submittedName>
</protein>
<dbReference type="Ensembl" id="ENSSPUT00000010150.1">
    <property type="protein sequence ID" value="ENSSPUP00000009514.1"/>
    <property type="gene ID" value="ENSSPUG00000007324.1"/>
</dbReference>
<reference evidence="7" key="1">
    <citation type="submission" date="2025-08" db="UniProtKB">
        <authorList>
            <consortium name="Ensembl"/>
        </authorList>
    </citation>
    <scope>IDENTIFICATION</scope>
</reference>
<evidence type="ECO:0000256" key="1">
    <source>
        <dbReference type="ARBA" id="ARBA00004141"/>
    </source>
</evidence>
<keyword evidence="4 6" id="KW-1133">Transmembrane helix</keyword>
<dbReference type="GO" id="GO:0005886">
    <property type="term" value="C:plasma membrane"/>
    <property type="evidence" value="ECO:0007669"/>
    <property type="project" value="Ensembl"/>
</dbReference>
<accession>A0A8D0GJV6</accession>
<evidence type="ECO:0000256" key="5">
    <source>
        <dbReference type="ARBA" id="ARBA00023136"/>
    </source>
</evidence>
<sequence length="226" mass="25066">MCFGRCAHFVGYKLLVLALLCFVANILLYFPNGETRYASQNHLSKYVECLHCIIGGGLLVLVPALVFIRLEHAHCHGCCDHEHCGKDWAMLASVAAAALGILGSGYCFIISALGLSYGPYCYSNAHESWYLLDHSCWSDCQEPHNVVQWNVTLFAILLILSGIELILCTIQVIKCCVGGVWGTCCHHEEVSAFIQRTVLSRDPCSLHSLLLLLHLQSHVQRSFSGW</sequence>
<evidence type="ECO:0000256" key="6">
    <source>
        <dbReference type="SAM" id="Phobius"/>
    </source>
</evidence>
<evidence type="ECO:0000256" key="3">
    <source>
        <dbReference type="ARBA" id="ARBA00022692"/>
    </source>
</evidence>
<dbReference type="AlphaFoldDB" id="A0A8D0GJV6"/>
<comment type="subcellular location">
    <subcellularLocation>
        <location evidence="1">Membrane</location>
        <topology evidence="1">Multi-pass membrane protein</topology>
    </subcellularLocation>
</comment>
<evidence type="ECO:0000256" key="4">
    <source>
        <dbReference type="ARBA" id="ARBA00022989"/>
    </source>
</evidence>
<dbReference type="Pfam" id="PF05805">
    <property type="entry name" value="L6_membrane"/>
    <property type="match status" value="1"/>
</dbReference>
<proteinExistence type="inferred from homology"/>
<feature type="transmembrane region" description="Helical" evidence="6">
    <location>
        <begin position="50"/>
        <end position="68"/>
    </location>
</feature>
<dbReference type="InterPro" id="IPR008661">
    <property type="entry name" value="L6_membrane"/>
</dbReference>
<feature type="transmembrane region" description="Helical" evidence="6">
    <location>
        <begin position="147"/>
        <end position="167"/>
    </location>
</feature>
<dbReference type="PANTHER" id="PTHR14198">
    <property type="entry name" value="TRANSMEMBRANE 4 L6 FAMILY MEMBER 1-RELATED"/>
    <property type="match status" value="1"/>
</dbReference>
<dbReference type="PANTHER" id="PTHR14198:SF18">
    <property type="entry name" value="TRANSMEMBRANE 4 L6 FAMILY MEMBER 1"/>
    <property type="match status" value="1"/>
</dbReference>
<feature type="transmembrane region" description="Helical" evidence="6">
    <location>
        <begin position="88"/>
        <end position="113"/>
    </location>
</feature>
<keyword evidence="5 6" id="KW-0472">Membrane</keyword>
<comment type="similarity">
    <text evidence="2">Belongs to the L6 tetraspanin family.</text>
</comment>
<keyword evidence="8" id="KW-1185">Reference proteome</keyword>
<gene>
    <name evidence="7" type="primary">TM4SF1</name>
</gene>
<reference evidence="7" key="2">
    <citation type="submission" date="2025-09" db="UniProtKB">
        <authorList>
            <consortium name="Ensembl"/>
        </authorList>
    </citation>
    <scope>IDENTIFICATION</scope>
</reference>
<organism evidence="7 8">
    <name type="scientific">Sphenodon punctatus</name>
    <name type="common">Tuatara</name>
    <name type="synonym">Hatteria punctata</name>
    <dbReference type="NCBI Taxonomy" id="8508"/>
    <lineage>
        <taxon>Eukaryota</taxon>
        <taxon>Metazoa</taxon>
        <taxon>Chordata</taxon>
        <taxon>Craniata</taxon>
        <taxon>Vertebrata</taxon>
        <taxon>Euteleostomi</taxon>
        <taxon>Lepidosauria</taxon>
        <taxon>Sphenodontia</taxon>
        <taxon>Sphenodontidae</taxon>
        <taxon>Sphenodon</taxon>
    </lineage>
</organism>